<comment type="similarity">
    <text evidence="3 11">Belongs to the protoporphyrinogen/coproporphyrinogen oxidase family. Protoporphyrinogen oxidase subfamily.</text>
</comment>
<comment type="cofactor">
    <cofactor evidence="11">
        <name>FAD</name>
        <dbReference type="ChEBI" id="CHEBI:57692"/>
    </cofactor>
    <text evidence="11">Binds 1 FAD per subunit.</text>
</comment>
<evidence type="ECO:0000313" key="14">
    <source>
        <dbReference type="EMBL" id="TVY20559.1"/>
    </source>
</evidence>
<dbReference type="Gene3D" id="3.50.50.60">
    <property type="entry name" value="FAD/NAD(P)-binding domain"/>
    <property type="match status" value="1"/>
</dbReference>
<dbReference type="SUPFAM" id="SSF54373">
    <property type="entry name" value="FAD-linked reductases, C-terminal domain"/>
    <property type="match status" value="1"/>
</dbReference>
<keyword evidence="8 11" id="KW-0350">Heme biosynthesis</keyword>
<gene>
    <name evidence="14" type="primary">hem14</name>
    <name evidence="14" type="ORF">LARI1_G001599</name>
</gene>
<feature type="domain" description="Amine oxidase" evidence="13">
    <location>
        <begin position="49"/>
        <end position="551"/>
    </location>
</feature>
<dbReference type="NCBIfam" id="TIGR00562">
    <property type="entry name" value="proto_IX_ox"/>
    <property type="match status" value="1"/>
</dbReference>
<evidence type="ECO:0000256" key="10">
    <source>
        <dbReference type="ARBA" id="ARBA00047554"/>
    </source>
</evidence>
<evidence type="ECO:0000256" key="6">
    <source>
        <dbReference type="ARBA" id="ARBA00022827"/>
    </source>
</evidence>
<dbReference type="InterPro" id="IPR036188">
    <property type="entry name" value="FAD/NAD-bd_sf"/>
</dbReference>
<feature type="compositionally biased region" description="Polar residues" evidence="12">
    <location>
        <begin position="1"/>
        <end position="18"/>
    </location>
</feature>
<dbReference type="GO" id="GO:0006782">
    <property type="term" value="P:protoporphyrinogen IX biosynthetic process"/>
    <property type="evidence" value="ECO:0007669"/>
    <property type="project" value="UniProtKB-UniRule"/>
</dbReference>
<dbReference type="InterPro" id="IPR004572">
    <property type="entry name" value="Protoporphyrinogen_oxidase"/>
</dbReference>
<proteinExistence type="inferred from homology"/>
<dbReference type="GO" id="GO:0005743">
    <property type="term" value="C:mitochondrial inner membrane"/>
    <property type="evidence" value="ECO:0007669"/>
    <property type="project" value="UniProtKB-SubCell"/>
</dbReference>
<dbReference type="EMBL" id="QGMF01000050">
    <property type="protein sequence ID" value="TVY20559.1"/>
    <property type="molecule type" value="Genomic_DNA"/>
</dbReference>
<evidence type="ECO:0000256" key="3">
    <source>
        <dbReference type="ARBA" id="ARBA00010551"/>
    </source>
</evidence>
<reference evidence="14 15" key="1">
    <citation type="submission" date="2018-05" db="EMBL/GenBank/DDBJ databases">
        <title>Whole genome sequencing for identification of molecular markers to develop diagnostic detection tools for the regulated plant pathogen Lachnellula willkommii.</title>
        <authorList>
            <person name="Giroux E."/>
            <person name="Bilodeau G."/>
        </authorList>
    </citation>
    <scope>NUCLEOTIDE SEQUENCE [LARGE SCALE GENOMIC DNA]</scope>
    <source>
        <strain evidence="14 15">CBS 203.66</strain>
    </source>
</reference>
<evidence type="ECO:0000256" key="5">
    <source>
        <dbReference type="ARBA" id="ARBA00022630"/>
    </source>
</evidence>
<dbReference type="Pfam" id="PF01593">
    <property type="entry name" value="Amino_oxidase"/>
    <property type="match status" value="1"/>
</dbReference>
<dbReference type="SUPFAM" id="SSF51905">
    <property type="entry name" value="FAD/NAD(P)-binding domain"/>
    <property type="match status" value="1"/>
</dbReference>
<evidence type="ECO:0000256" key="8">
    <source>
        <dbReference type="ARBA" id="ARBA00023133"/>
    </source>
</evidence>
<keyword evidence="9 11" id="KW-0627">Porphyrin biosynthesis</keyword>
<keyword evidence="5 11" id="KW-0285">Flavoprotein</keyword>
<comment type="caution">
    <text evidence="14">The sequence shown here is derived from an EMBL/GenBank/DDBJ whole genome shotgun (WGS) entry which is preliminary data.</text>
</comment>
<evidence type="ECO:0000256" key="1">
    <source>
        <dbReference type="ARBA" id="ARBA00002600"/>
    </source>
</evidence>
<dbReference type="PANTHER" id="PTHR42923:SF3">
    <property type="entry name" value="PROTOPORPHYRINOGEN OXIDASE"/>
    <property type="match status" value="1"/>
</dbReference>
<dbReference type="EC" id="1.3.3.4" evidence="4 11"/>
<keyword evidence="15" id="KW-1185">Reference proteome</keyword>
<keyword evidence="6 11" id="KW-0274">FAD</keyword>
<accession>A0A8T9BQF6</accession>
<comment type="subcellular location">
    <subcellularLocation>
        <location evidence="11">Mitochondrion inner membrane</location>
    </subcellularLocation>
</comment>
<feature type="region of interest" description="Disordered" evidence="12">
    <location>
        <begin position="1"/>
        <end position="22"/>
    </location>
</feature>
<evidence type="ECO:0000256" key="11">
    <source>
        <dbReference type="RuleBase" id="RU367069"/>
    </source>
</evidence>
<dbReference type="OrthoDB" id="438553at2759"/>
<comment type="function">
    <text evidence="1 11">Catalyzes the 6-electron oxidation of protoporphyrinogen-IX to form protoporphyrin-IX.</text>
</comment>
<comment type="catalytic activity">
    <reaction evidence="10 11">
        <text>protoporphyrinogen IX + 3 O2 = protoporphyrin IX + 3 H2O2</text>
        <dbReference type="Rhea" id="RHEA:25576"/>
        <dbReference type="ChEBI" id="CHEBI:15379"/>
        <dbReference type="ChEBI" id="CHEBI:16240"/>
        <dbReference type="ChEBI" id="CHEBI:57306"/>
        <dbReference type="ChEBI" id="CHEBI:57307"/>
        <dbReference type="EC" id="1.3.3.4"/>
    </reaction>
</comment>
<evidence type="ECO:0000256" key="9">
    <source>
        <dbReference type="ARBA" id="ARBA00023244"/>
    </source>
</evidence>
<evidence type="ECO:0000259" key="13">
    <source>
        <dbReference type="Pfam" id="PF01593"/>
    </source>
</evidence>
<dbReference type="GO" id="GO:0004729">
    <property type="term" value="F:oxygen-dependent protoporphyrinogen oxidase activity"/>
    <property type="evidence" value="ECO:0007669"/>
    <property type="project" value="UniProtKB-UniRule"/>
</dbReference>
<name>A0A8T9BQF6_9HELO</name>
<sequence length="579" mass="63310">SRRTGNETQAHPTPSSAATRAYKSDLAAKKQTDIEDEDVMRIAVLGGGITGLASAHYLARELPYARITVYEASDRVGGWLRTTELGDEEGKVYFEQGPRTLRPGNQFGCAGLTTLELVQDLGLENELLITPKNAASALNRFVYYPDHLVKMPGPGQGILEMGWRVWSEPVFQDVLRGLLNEALHPPRVKLEDESVGSFLNRRFENESVADNLASAVLHGIYAGDIYNLSVKSLLPAVWHLEGAYGSILRGQLILNQKSARLIMHRDLQLASELLRKKLSQSLVNKMENASVYTFKKGISTLSAAIVDRLKANPNVKFELNTKVSALEHDLKSGKIMVEVLGHDTPYDRVISTISGRTLSTLSSTESRSTEAAIGATKTTNLPSLASIEAVTVMVVNLFYANPSLLPTQGFGYLIPRSIPLEQNPEMALGVIFDSDAAVGLDSMAGTKLTVILGGHWWDGIEHYPSEEEGIDMARAVIKRHLKVEDEPVLSRAGLQRDCIPQYTVGHEARMKKAHRELLNAFGGSLAVAGNSYTGVGLNDCVRAARDVVMDVKAEKYFTGLESLITPVAWVEVSKDGIFN</sequence>
<feature type="non-terminal residue" evidence="14">
    <location>
        <position position="1"/>
    </location>
</feature>
<keyword evidence="7 11" id="KW-0560">Oxidoreductase</keyword>
<evidence type="ECO:0000256" key="4">
    <source>
        <dbReference type="ARBA" id="ARBA00012867"/>
    </source>
</evidence>
<dbReference type="AlphaFoldDB" id="A0A8T9BQF6"/>
<dbReference type="PANTHER" id="PTHR42923">
    <property type="entry name" value="PROTOPORPHYRINOGEN OXIDASE"/>
    <property type="match status" value="1"/>
</dbReference>
<evidence type="ECO:0000256" key="2">
    <source>
        <dbReference type="ARBA" id="ARBA00005073"/>
    </source>
</evidence>
<evidence type="ECO:0000313" key="15">
    <source>
        <dbReference type="Proteomes" id="UP000469559"/>
    </source>
</evidence>
<protein>
    <recommendedName>
        <fullName evidence="4 11">Protoporphyrinogen oxidase</fullName>
        <ecNumber evidence="4 11">1.3.3.4</ecNumber>
    </recommendedName>
</protein>
<dbReference type="InterPro" id="IPR002937">
    <property type="entry name" value="Amino_oxidase"/>
</dbReference>
<dbReference type="Proteomes" id="UP000469559">
    <property type="component" value="Unassembled WGS sequence"/>
</dbReference>
<organism evidence="14 15">
    <name type="scientific">Lachnellula arida</name>
    <dbReference type="NCBI Taxonomy" id="1316785"/>
    <lineage>
        <taxon>Eukaryota</taxon>
        <taxon>Fungi</taxon>
        <taxon>Dikarya</taxon>
        <taxon>Ascomycota</taxon>
        <taxon>Pezizomycotina</taxon>
        <taxon>Leotiomycetes</taxon>
        <taxon>Helotiales</taxon>
        <taxon>Lachnaceae</taxon>
        <taxon>Lachnellula</taxon>
    </lineage>
</organism>
<evidence type="ECO:0000256" key="7">
    <source>
        <dbReference type="ARBA" id="ARBA00023002"/>
    </source>
</evidence>
<dbReference type="InterPro" id="IPR050464">
    <property type="entry name" value="Zeta_carotene_desat/Oxidored"/>
</dbReference>
<comment type="pathway">
    <text evidence="2 11">Porphyrin-containing compound metabolism; protoporphyrin-IX biosynthesis; protoporphyrin-IX from protoporphyrinogen-IX: step 1/1.</text>
</comment>
<evidence type="ECO:0000256" key="12">
    <source>
        <dbReference type="SAM" id="MobiDB-lite"/>
    </source>
</evidence>